<dbReference type="Proteomes" id="UP001500540">
    <property type="component" value="Unassembled WGS sequence"/>
</dbReference>
<evidence type="ECO:0000313" key="2">
    <source>
        <dbReference type="EMBL" id="GAA3754011.1"/>
    </source>
</evidence>
<protein>
    <recommendedName>
        <fullName evidence="1">SsuA/THI5-like domain-containing protein</fullName>
    </recommendedName>
</protein>
<reference evidence="3" key="1">
    <citation type="journal article" date="2019" name="Int. J. Syst. Evol. Microbiol.">
        <title>The Global Catalogue of Microorganisms (GCM) 10K type strain sequencing project: providing services to taxonomists for standard genome sequencing and annotation.</title>
        <authorList>
            <consortium name="The Broad Institute Genomics Platform"/>
            <consortium name="The Broad Institute Genome Sequencing Center for Infectious Disease"/>
            <person name="Wu L."/>
            <person name="Ma J."/>
        </authorList>
    </citation>
    <scope>NUCLEOTIDE SEQUENCE [LARGE SCALE GENOMIC DNA]</scope>
    <source>
        <strain evidence="3">JCM 16950</strain>
    </source>
</reference>
<dbReference type="Pfam" id="PF09084">
    <property type="entry name" value="NMT1"/>
    <property type="match status" value="1"/>
</dbReference>
<dbReference type="RefSeq" id="WP_344779919.1">
    <property type="nucleotide sequence ID" value="NZ_BAABAF010000001.1"/>
</dbReference>
<dbReference type="PROSITE" id="PS51257">
    <property type="entry name" value="PROKAR_LIPOPROTEIN"/>
    <property type="match status" value="1"/>
</dbReference>
<feature type="domain" description="SsuA/THI5-like" evidence="1">
    <location>
        <begin position="74"/>
        <end position="282"/>
    </location>
</feature>
<dbReference type="Gene3D" id="3.40.190.10">
    <property type="entry name" value="Periplasmic binding protein-like II"/>
    <property type="match status" value="2"/>
</dbReference>
<dbReference type="EMBL" id="BAABAF010000001">
    <property type="protein sequence ID" value="GAA3754011.1"/>
    <property type="molecule type" value="Genomic_DNA"/>
</dbReference>
<proteinExistence type="predicted"/>
<dbReference type="SUPFAM" id="SSF53850">
    <property type="entry name" value="Periplasmic binding protein-like II"/>
    <property type="match status" value="1"/>
</dbReference>
<dbReference type="PANTHER" id="PTHR30024">
    <property type="entry name" value="ALIPHATIC SULFONATES-BINDING PROTEIN-RELATED"/>
    <property type="match status" value="1"/>
</dbReference>
<accession>A0ABP7G8B2</accession>
<sequence length="344" mass="35218">MGHINARAGRRRAKWKGRSALIGVVGLVAVLLSACSGGNPGSLSGGLSAQSQSPGEQPFTLGAVSSISNLVWEYAKGQGYYSDQGLDLKIATADSGPALVTGVINGTYDVSTLAALPALVAISKGADLRIFNATSEVAPRHGTSGVLVAAKSSITSYKDLVGKTVATNALTSLNVLVTKMAVKAAGGDPSGIKFVALPFKSSLQAVAQGQVDAAVVITPFITQGEEAGLRNIGDPTADALQEGTSYNVVITSGKTAQNKAAAIKGFNQASDKAVDKLVADPDMIRSLAQTESIGVSKNDAEKMDLPDLSSKPVDVAKLQALADAAQQYGFIASKLDVSKYVITP</sequence>
<name>A0ABP7G8B2_9MICO</name>
<gene>
    <name evidence="2" type="ORF">GCM10022240_03690</name>
</gene>
<keyword evidence="3" id="KW-1185">Reference proteome</keyword>
<comment type="caution">
    <text evidence="2">The sequence shown here is derived from an EMBL/GenBank/DDBJ whole genome shotgun (WGS) entry which is preliminary data.</text>
</comment>
<evidence type="ECO:0000259" key="1">
    <source>
        <dbReference type="Pfam" id="PF09084"/>
    </source>
</evidence>
<organism evidence="2 3">
    <name type="scientific">Microbacterium kribbense</name>
    <dbReference type="NCBI Taxonomy" id="433645"/>
    <lineage>
        <taxon>Bacteria</taxon>
        <taxon>Bacillati</taxon>
        <taxon>Actinomycetota</taxon>
        <taxon>Actinomycetes</taxon>
        <taxon>Micrococcales</taxon>
        <taxon>Microbacteriaceae</taxon>
        <taxon>Microbacterium</taxon>
    </lineage>
</organism>
<evidence type="ECO:0000313" key="3">
    <source>
        <dbReference type="Proteomes" id="UP001500540"/>
    </source>
</evidence>
<dbReference type="InterPro" id="IPR015168">
    <property type="entry name" value="SsuA/THI5"/>
</dbReference>